<evidence type="ECO:0000313" key="2">
    <source>
        <dbReference type="EMBL" id="QEX22041.1"/>
    </source>
</evidence>
<dbReference type="Proteomes" id="UP000325797">
    <property type="component" value="Chromosome"/>
</dbReference>
<dbReference type="Gene3D" id="3.90.1200.10">
    <property type="match status" value="1"/>
</dbReference>
<protein>
    <submittedName>
        <fullName evidence="2">Choline/ethanolamine kinase</fullName>
    </submittedName>
</protein>
<keyword evidence="2" id="KW-0808">Transferase</keyword>
<dbReference type="GO" id="GO:0006646">
    <property type="term" value="P:phosphatidylethanolamine biosynthetic process"/>
    <property type="evidence" value="ECO:0007669"/>
    <property type="project" value="TreeGrafter"/>
</dbReference>
<dbReference type="GO" id="GO:0005737">
    <property type="term" value="C:cytoplasm"/>
    <property type="evidence" value="ECO:0007669"/>
    <property type="project" value="TreeGrafter"/>
</dbReference>
<feature type="domain" description="Aminoglycoside phosphotransferase" evidence="1">
    <location>
        <begin position="22"/>
        <end position="228"/>
    </location>
</feature>
<reference evidence="2 3" key="1">
    <citation type="submission" date="2019-08" db="EMBL/GenBank/DDBJ databases">
        <title>Hyperibacter terrae gen. nov., sp. nov. and Hyperibacter viscosus sp. nov., two new members in the family Rhodospirillaceae isolated from the rhizosphere of Hypericum perforatum.</title>
        <authorList>
            <person name="Noviana Z."/>
        </authorList>
    </citation>
    <scope>NUCLEOTIDE SEQUENCE [LARGE SCALE GENOMIC DNA]</scope>
    <source>
        <strain evidence="2 3">R5959</strain>
    </source>
</reference>
<dbReference type="PANTHER" id="PTHR22603">
    <property type="entry name" value="CHOLINE/ETHANOALAMINE KINASE"/>
    <property type="match status" value="1"/>
</dbReference>
<name>A0A5J6MXK4_9PROT</name>
<dbReference type="AlphaFoldDB" id="A0A5J6MXK4"/>
<evidence type="ECO:0000259" key="1">
    <source>
        <dbReference type="Pfam" id="PF01636"/>
    </source>
</evidence>
<dbReference type="SUPFAM" id="SSF56112">
    <property type="entry name" value="Protein kinase-like (PK-like)"/>
    <property type="match status" value="1"/>
</dbReference>
<dbReference type="EMBL" id="CP042582">
    <property type="protein sequence ID" value="QEX22041.1"/>
    <property type="molecule type" value="Genomic_DNA"/>
</dbReference>
<dbReference type="GO" id="GO:0004305">
    <property type="term" value="F:ethanolamine kinase activity"/>
    <property type="evidence" value="ECO:0007669"/>
    <property type="project" value="TreeGrafter"/>
</dbReference>
<proteinExistence type="predicted"/>
<dbReference type="InterPro" id="IPR002575">
    <property type="entry name" value="Aminoglycoside_PTrfase"/>
</dbReference>
<dbReference type="InterPro" id="IPR011009">
    <property type="entry name" value="Kinase-like_dom_sf"/>
</dbReference>
<gene>
    <name evidence="2" type="ORF">FRZ61_19700</name>
</gene>
<dbReference type="CDD" id="cd05151">
    <property type="entry name" value="ChoK-like"/>
    <property type="match status" value="1"/>
</dbReference>
<dbReference type="KEGG" id="hadh:FRZ61_19700"/>
<keyword evidence="2" id="KW-0418">Kinase</keyword>
<keyword evidence="3" id="KW-1185">Reference proteome</keyword>
<dbReference type="PANTHER" id="PTHR22603:SF66">
    <property type="entry name" value="ETHANOLAMINE KINASE"/>
    <property type="match status" value="1"/>
</dbReference>
<organism evidence="2 3">
    <name type="scientific">Hypericibacter adhaerens</name>
    <dbReference type="NCBI Taxonomy" id="2602016"/>
    <lineage>
        <taxon>Bacteria</taxon>
        <taxon>Pseudomonadati</taxon>
        <taxon>Pseudomonadota</taxon>
        <taxon>Alphaproteobacteria</taxon>
        <taxon>Rhodospirillales</taxon>
        <taxon>Dongiaceae</taxon>
        <taxon>Hypericibacter</taxon>
    </lineage>
</organism>
<dbReference type="Pfam" id="PF01636">
    <property type="entry name" value="APH"/>
    <property type="match status" value="1"/>
</dbReference>
<dbReference type="RefSeq" id="WP_225309253.1">
    <property type="nucleotide sequence ID" value="NZ_CP042582.1"/>
</dbReference>
<dbReference type="Gene3D" id="3.30.200.20">
    <property type="entry name" value="Phosphorylase Kinase, domain 1"/>
    <property type="match status" value="1"/>
</dbReference>
<evidence type="ECO:0000313" key="3">
    <source>
        <dbReference type="Proteomes" id="UP000325797"/>
    </source>
</evidence>
<accession>A0A5J6MXK4</accession>
<sequence length="289" mass="31700">MKSLWLDRLSGKEPGWAATPLAGLTNRSFRLQRGAETVVVRLPGAGTERYIDRRAELHNHDVAARLGIAPAILLADPDCLVTRYVEGTEPLTPETLREPATLSAVGRLLARLHRSGELFQGRMALFPKTDQYLCLAGDETPAALRRLCEIATPARPILADPRVAWVPSHIDPSPANFLRSAERLSLIDWEYSAMCDPAWDLAGLVIEAGLGEGQRRSLLDAYGVGDERLPLRVELFRALLHLVAASWAAAQIATAEDRDGYRRLAEDYTRRAEPLIAGLGFAALIAALR</sequence>